<keyword evidence="1" id="KW-0812">Transmembrane</keyword>
<name>A0A844GKV9_9FIRM</name>
<keyword evidence="1" id="KW-1133">Transmembrane helix</keyword>
<reference evidence="2 3" key="1">
    <citation type="submission" date="2019-11" db="EMBL/GenBank/DDBJ databases">
        <title>Draft genome sequence of Blautia luti DSM 14534T, isolated from human stool.</title>
        <authorList>
            <person name="Ortiz R."/>
            <person name="Melis-Arcos F."/>
            <person name="Covarrubias P."/>
            <person name="Cardenas J.P."/>
            <person name="Perez-Donoso J."/>
            <person name="Almonacid D."/>
        </authorList>
    </citation>
    <scope>NUCLEOTIDE SEQUENCE [LARGE SCALE GENOMIC DNA]</scope>
    <source>
        <strain evidence="2 3">DSM 14534</strain>
    </source>
</reference>
<sequence>MKKVWKKLFCAGITVFGGTALFLRMIGETQWLTLGTVFLAAAVIWIEYGYIIVLKRRLSELEKQLETEYKNADKLDK</sequence>
<gene>
    <name evidence="2" type="ORF">GKZ57_08195</name>
</gene>
<feature type="transmembrane region" description="Helical" evidence="1">
    <location>
        <begin position="32"/>
        <end position="53"/>
    </location>
</feature>
<comment type="caution">
    <text evidence="2">The sequence shown here is derived from an EMBL/GenBank/DDBJ whole genome shotgun (WGS) entry which is preliminary data.</text>
</comment>
<dbReference type="Proteomes" id="UP000437824">
    <property type="component" value="Unassembled WGS sequence"/>
</dbReference>
<dbReference type="EMBL" id="WMBC01000005">
    <property type="protein sequence ID" value="MTD61248.1"/>
    <property type="molecule type" value="Genomic_DNA"/>
</dbReference>
<dbReference type="AlphaFoldDB" id="A0A844GKV9"/>
<dbReference type="RefSeq" id="WP_154780255.1">
    <property type="nucleotide sequence ID" value="NZ_WMBC01000005.1"/>
</dbReference>
<organism evidence="2 3">
    <name type="scientific">Blautia luti DSM 14534 = JCM 17040</name>
    <dbReference type="NCBI Taxonomy" id="649762"/>
    <lineage>
        <taxon>Bacteria</taxon>
        <taxon>Bacillati</taxon>
        <taxon>Bacillota</taxon>
        <taxon>Clostridia</taxon>
        <taxon>Lachnospirales</taxon>
        <taxon>Lachnospiraceae</taxon>
        <taxon>Blautia</taxon>
    </lineage>
</organism>
<feature type="transmembrane region" description="Helical" evidence="1">
    <location>
        <begin position="7"/>
        <end position="26"/>
    </location>
</feature>
<evidence type="ECO:0000256" key="1">
    <source>
        <dbReference type="SAM" id="Phobius"/>
    </source>
</evidence>
<accession>A0A844GKV9</accession>
<evidence type="ECO:0000313" key="3">
    <source>
        <dbReference type="Proteomes" id="UP000437824"/>
    </source>
</evidence>
<keyword evidence="1" id="KW-0472">Membrane</keyword>
<protein>
    <submittedName>
        <fullName evidence="2">Uncharacterized protein</fullName>
    </submittedName>
</protein>
<proteinExistence type="predicted"/>
<evidence type="ECO:0000313" key="2">
    <source>
        <dbReference type="EMBL" id="MTD61248.1"/>
    </source>
</evidence>